<keyword evidence="1" id="KW-1133">Transmembrane helix</keyword>
<dbReference type="EMBL" id="LXEY01000012">
    <property type="protein sequence ID" value="OAV62410.1"/>
    <property type="molecule type" value="Genomic_DNA"/>
</dbReference>
<comment type="caution">
    <text evidence="2">The sequence shown here is derived from an EMBL/GenBank/DDBJ whole genome shotgun (WGS) entry which is preliminary data.</text>
</comment>
<proteinExistence type="predicted"/>
<reference evidence="2 3" key="1">
    <citation type="submission" date="2016-04" db="EMBL/GenBank/DDBJ databases">
        <title>First whole genome shotgun sequence of the bacterium Enteractinococcus sp. strain UASWS1574.</title>
        <authorList>
            <person name="Crovadore J."/>
            <person name="Chablais R."/>
            <person name="Lefort F."/>
        </authorList>
    </citation>
    <scope>NUCLEOTIDE SEQUENCE [LARGE SCALE GENOMIC DNA]</scope>
    <source>
        <strain evidence="2 3">UASWS1574</strain>
    </source>
</reference>
<protein>
    <submittedName>
        <fullName evidence="2">Uncharacterized protein</fullName>
    </submittedName>
</protein>
<keyword evidence="1" id="KW-0472">Membrane</keyword>
<evidence type="ECO:0000313" key="3">
    <source>
        <dbReference type="Proteomes" id="UP000078292"/>
    </source>
</evidence>
<dbReference type="Proteomes" id="UP000078292">
    <property type="component" value="Unassembled WGS sequence"/>
</dbReference>
<dbReference type="STRING" id="1837282.A6F49_06790"/>
<gene>
    <name evidence="2" type="ORF">A6F49_06790</name>
</gene>
<accession>A0A1B7M1H9</accession>
<feature type="transmembrane region" description="Helical" evidence="1">
    <location>
        <begin position="12"/>
        <end position="32"/>
    </location>
</feature>
<evidence type="ECO:0000256" key="1">
    <source>
        <dbReference type="SAM" id="Phobius"/>
    </source>
</evidence>
<evidence type="ECO:0000313" key="2">
    <source>
        <dbReference type="EMBL" id="OAV62410.1"/>
    </source>
</evidence>
<sequence length="142" mass="15919">MARRRNKTPTRTQTVVTLLIMFGGLLFMTWAFTDPWRDAQNLTWVECEVMSAKTQRGGRNSSVPWYVAVETRDCGTVVYRVGTSQDNVEGVAAQFEPGPYEFKFGAVSQRRAQGGTLLGHAADAKDFRRLPTEENRAVSDVQ</sequence>
<keyword evidence="1" id="KW-0812">Transmembrane</keyword>
<organism evidence="2 3">
    <name type="scientific">Enteractinococcus helveticum</name>
    <dbReference type="NCBI Taxonomy" id="1837282"/>
    <lineage>
        <taxon>Bacteria</taxon>
        <taxon>Bacillati</taxon>
        <taxon>Actinomycetota</taxon>
        <taxon>Actinomycetes</taxon>
        <taxon>Micrococcales</taxon>
        <taxon>Micrococcaceae</taxon>
    </lineage>
</organism>
<dbReference type="AlphaFoldDB" id="A0A1B7M1H9"/>
<keyword evidence="3" id="KW-1185">Reference proteome</keyword>
<name>A0A1B7M1H9_9MICC</name>